<dbReference type="AlphaFoldDB" id="A0A1I7JY42"/>
<keyword evidence="2" id="KW-1185">Reference proteome</keyword>
<dbReference type="OrthoDB" id="848575at2"/>
<reference evidence="2" key="1">
    <citation type="submission" date="2016-10" db="EMBL/GenBank/DDBJ databases">
        <authorList>
            <person name="Varghese N."/>
        </authorList>
    </citation>
    <scope>NUCLEOTIDE SEQUENCE [LARGE SCALE GENOMIC DNA]</scope>
    <source>
        <strain evidence="2">DSM 18820</strain>
    </source>
</reference>
<organism evidence="1 2">
    <name type="scientific">Pontibacter akesuensis</name>
    <dbReference type="NCBI Taxonomy" id="388950"/>
    <lineage>
        <taxon>Bacteria</taxon>
        <taxon>Pseudomonadati</taxon>
        <taxon>Bacteroidota</taxon>
        <taxon>Cytophagia</taxon>
        <taxon>Cytophagales</taxon>
        <taxon>Hymenobacteraceae</taxon>
        <taxon>Pontibacter</taxon>
    </lineage>
</organism>
<dbReference type="PROSITE" id="PS51257">
    <property type="entry name" value="PROKAR_LIPOPROTEIN"/>
    <property type="match status" value="1"/>
</dbReference>
<dbReference type="Proteomes" id="UP000182491">
    <property type="component" value="Unassembled WGS sequence"/>
</dbReference>
<dbReference type="RefSeq" id="WP_068836937.1">
    <property type="nucleotide sequence ID" value="NZ_BMXC01000004.1"/>
</dbReference>
<dbReference type="EMBL" id="FPCA01000004">
    <property type="protein sequence ID" value="SFU90130.1"/>
    <property type="molecule type" value="Genomic_DNA"/>
</dbReference>
<gene>
    <name evidence="1" type="ORF">SAMN04487941_3179</name>
</gene>
<dbReference type="STRING" id="388950.GCA_001611675_00760"/>
<name>A0A1I7JY42_9BACT</name>
<evidence type="ECO:0000313" key="1">
    <source>
        <dbReference type="EMBL" id="SFU90130.1"/>
    </source>
</evidence>
<accession>A0A1I7JY42</accession>
<protein>
    <submittedName>
        <fullName evidence="1">Uncharacterized protein</fullName>
    </submittedName>
</protein>
<proteinExistence type="predicted"/>
<sequence length="268" mass="30391">MKLRNKFMPAMLFCGVVALSSCDKQEQDSMEPVLEQGVISHILVDSAEVTSYKFAGRQLSQINHYDVKTGDLETFDKYERDGKGRLLKSSMHAGSNSAVLSEQTFHYDNSDKLVKADMSYYNGNKVEYAAYAAYEYNAQDKLEKKTVFEGTDGDSKAQVKSVTVYEVLPNGNYSQEKQYVIDDNQEPKLFSTTTYSYDTSLNPFHELAEPGTASSPNNLVAATTVVHNSKKTYKYNYAYTYDERGYPLTQSVEKPDGKRQTYRYLYSN</sequence>
<evidence type="ECO:0000313" key="2">
    <source>
        <dbReference type="Proteomes" id="UP000182491"/>
    </source>
</evidence>